<evidence type="ECO:0000256" key="2">
    <source>
        <dbReference type="ARBA" id="ARBA00023125"/>
    </source>
</evidence>
<dbReference type="InterPro" id="IPR020449">
    <property type="entry name" value="Tscrpt_reg_AraC-type_HTH"/>
</dbReference>
<keyword evidence="6" id="KW-1185">Reference proteome</keyword>
<dbReference type="InterPro" id="IPR018060">
    <property type="entry name" value="HTH_AraC"/>
</dbReference>
<dbReference type="InterPro" id="IPR009057">
    <property type="entry name" value="Homeodomain-like_sf"/>
</dbReference>
<dbReference type="SMART" id="SM00342">
    <property type="entry name" value="HTH_ARAC"/>
    <property type="match status" value="1"/>
</dbReference>
<feature type="domain" description="HTH araC/xylS-type" evidence="4">
    <location>
        <begin position="184"/>
        <end position="282"/>
    </location>
</feature>
<keyword evidence="2" id="KW-0238">DNA-binding</keyword>
<evidence type="ECO:0000259" key="4">
    <source>
        <dbReference type="PROSITE" id="PS01124"/>
    </source>
</evidence>
<dbReference type="Pfam" id="PF12833">
    <property type="entry name" value="HTH_18"/>
    <property type="match status" value="1"/>
</dbReference>
<dbReference type="PRINTS" id="PR00032">
    <property type="entry name" value="HTHARAC"/>
</dbReference>
<protein>
    <submittedName>
        <fullName evidence="5">Transcriptional regulator</fullName>
    </submittedName>
</protein>
<dbReference type="PROSITE" id="PS01124">
    <property type="entry name" value="HTH_ARAC_FAMILY_2"/>
    <property type="match status" value="1"/>
</dbReference>
<dbReference type="InterPro" id="IPR050204">
    <property type="entry name" value="AraC_XylS_family_regulators"/>
</dbReference>
<dbReference type="Gene3D" id="1.10.10.60">
    <property type="entry name" value="Homeodomain-like"/>
    <property type="match status" value="1"/>
</dbReference>
<name>A0ABQ4NNL2_9RHOB</name>
<reference evidence="5 6" key="1">
    <citation type="submission" date="2021-05" db="EMBL/GenBank/DDBJ databases">
        <title>Bacteria Genome sequencing.</title>
        <authorList>
            <person name="Takabe Y."/>
            <person name="Nakajima Y."/>
            <person name="Suzuki S."/>
            <person name="Shiozaki T."/>
        </authorList>
    </citation>
    <scope>NUCLEOTIDE SEQUENCE [LARGE SCALE GENOMIC DNA]</scope>
    <source>
        <strain evidence="5 6">AI_62</strain>
    </source>
</reference>
<accession>A0ABQ4NNL2</accession>
<proteinExistence type="predicted"/>
<gene>
    <name evidence="5" type="ORF">JANAI62_24270</name>
</gene>
<organism evidence="5 6">
    <name type="scientific">Jannaschia pagri</name>
    <dbReference type="NCBI Taxonomy" id="2829797"/>
    <lineage>
        <taxon>Bacteria</taxon>
        <taxon>Pseudomonadati</taxon>
        <taxon>Pseudomonadota</taxon>
        <taxon>Alphaproteobacteria</taxon>
        <taxon>Rhodobacterales</taxon>
        <taxon>Roseobacteraceae</taxon>
        <taxon>Jannaschia</taxon>
    </lineage>
</organism>
<keyword evidence="3" id="KW-0804">Transcription</keyword>
<keyword evidence="1" id="KW-0805">Transcription regulation</keyword>
<dbReference type="EMBL" id="BPFH01000004">
    <property type="protein sequence ID" value="GIT95804.1"/>
    <property type="molecule type" value="Genomic_DNA"/>
</dbReference>
<evidence type="ECO:0000256" key="1">
    <source>
        <dbReference type="ARBA" id="ARBA00023015"/>
    </source>
</evidence>
<dbReference type="SUPFAM" id="SSF46689">
    <property type="entry name" value="Homeodomain-like"/>
    <property type="match status" value="1"/>
</dbReference>
<dbReference type="PANTHER" id="PTHR46796">
    <property type="entry name" value="HTH-TYPE TRANSCRIPTIONAL ACTIVATOR RHAS-RELATED"/>
    <property type="match status" value="1"/>
</dbReference>
<dbReference type="PANTHER" id="PTHR46796:SF14">
    <property type="entry name" value="TRANSCRIPTIONAL REGULATORY PROTEIN"/>
    <property type="match status" value="1"/>
</dbReference>
<dbReference type="SUPFAM" id="SSF51215">
    <property type="entry name" value="Regulatory protein AraC"/>
    <property type="match status" value="1"/>
</dbReference>
<sequence length="289" mass="31403">MGLVANAWTMSRIRLFEARSLSEADRLRGLRLEPITPLARNGRWRRETPHVEALPVLIWIARGQGRVLVNARTRGFGPATCLVIPPHTPFALEPTAMTEGTLLRLPDLFEAPLPADHRLLKLPDVGAQAELVGLLDRLARAGDISERANGRAALGRLILVSALVERLCTAQPEAALPQPARLAARFAAAVEAHLGTGANLEAIGQELDVTPTHLTRTLRATCGMTAMQYQQARLMNEARRRLADTDDSAASISQDLGFGSAAYFTRAFGKLTGQTPSAFRKMERRAVPA</sequence>
<dbReference type="Proteomes" id="UP000786693">
    <property type="component" value="Unassembled WGS sequence"/>
</dbReference>
<evidence type="ECO:0000313" key="6">
    <source>
        <dbReference type="Proteomes" id="UP000786693"/>
    </source>
</evidence>
<comment type="caution">
    <text evidence="5">The sequence shown here is derived from an EMBL/GenBank/DDBJ whole genome shotgun (WGS) entry which is preliminary data.</text>
</comment>
<evidence type="ECO:0000256" key="3">
    <source>
        <dbReference type="ARBA" id="ARBA00023163"/>
    </source>
</evidence>
<dbReference type="InterPro" id="IPR037923">
    <property type="entry name" value="HTH-like"/>
</dbReference>
<evidence type="ECO:0000313" key="5">
    <source>
        <dbReference type="EMBL" id="GIT95804.1"/>
    </source>
</evidence>